<comment type="caution">
    <text evidence="3">The sequence shown here is derived from an EMBL/GenBank/DDBJ whole genome shotgun (WGS) entry which is preliminary data.</text>
</comment>
<feature type="domain" description="YdbS-like PH" evidence="2">
    <location>
        <begin position="78"/>
        <end position="162"/>
    </location>
</feature>
<dbReference type="STRING" id="1801774.A3A05_01105"/>
<evidence type="ECO:0000313" key="4">
    <source>
        <dbReference type="Proteomes" id="UP000176187"/>
    </source>
</evidence>
<organism evidence="3 4">
    <name type="scientific">Candidatus Nomurabacteria bacterium RIFCSPLOWO2_01_FULL_41_12</name>
    <dbReference type="NCBI Taxonomy" id="1801774"/>
    <lineage>
        <taxon>Bacteria</taxon>
        <taxon>Candidatus Nomuraibacteriota</taxon>
    </lineage>
</organism>
<dbReference type="Proteomes" id="UP000176187">
    <property type="component" value="Unassembled WGS sequence"/>
</dbReference>
<dbReference type="PANTHER" id="PTHR34473:SF2">
    <property type="entry name" value="UPF0699 TRANSMEMBRANE PROTEIN YDBT"/>
    <property type="match status" value="1"/>
</dbReference>
<evidence type="ECO:0000256" key="1">
    <source>
        <dbReference type="SAM" id="Phobius"/>
    </source>
</evidence>
<name>A0A1F6WXE6_9BACT</name>
<evidence type="ECO:0000313" key="3">
    <source>
        <dbReference type="EMBL" id="OGI86556.1"/>
    </source>
</evidence>
<feature type="transmembrane region" description="Helical" evidence="1">
    <location>
        <begin position="56"/>
        <end position="76"/>
    </location>
</feature>
<keyword evidence="1" id="KW-1133">Transmembrane helix</keyword>
<protein>
    <recommendedName>
        <fullName evidence="2">YdbS-like PH domain-containing protein</fullName>
    </recommendedName>
</protein>
<dbReference type="Pfam" id="PF03703">
    <property type="entry name" value="bPH_2"/>
    <property type="match status" value="1"/>
</dbReference>
<keyword evidence="1" id="KW-0472">Membrane</keyword>
<dbReference type="AlphaFoldDB" id="A0A1F6WXE6"/>
<dbReference type="PANTHER" id="PTHR34473">
    <property type="entry name" value="UPF0699 TRANSMEMBRANE PROTEIN YDBS"/>
    <property type="match status" value="1"/>
</dbReference>
<dbReference type="InterPro" id="IPR005182">
    <property type="entry name" value="YdbS-like_PH"/>
</dbReference>
<keyword evidence="1" id="KW-0812">Transmembrane</keyword>
<dbReference type="EMBL" id="MFUY01000002">
    <property type="protein sequence ID" value="OGI86556.1"/>
    <property type="molecule type" value="Genomic_DNA"/>
</dbReference>
<feature type="transmembrane region" description="Helical" evidence="1">
    <location>
        <begin position="9"/>
        <end position="36"/>
    </location>
</feature>
<reference evidence="3 4" key="1">
    <citation type="journal article" date="2016" name="Nat. Commun.">
        <title>Thousands of microbial genomes shed light on interconnected biogeochemical processes in an aquifer system.</title>
        <authorList>
            <person name="Anantharaman K."/>
            <person name="Brown C.T."/>
            <person name="Hug L.A."/>
            <person name="Sharon I."/>
            <person name="Castelle C.J."/>
            <person name="Probst A.J."/>
            <person name="Thomas B.C."/>
            <person name="Singh A."/>
            <person name="Wilkins M.J."/>
            <person name="Karaoz U."/>
            <person name="Brodie E.L."/>
            <person name="Williams K.H."/>
            <person name="Hubbard S.S."/>
            <person name="Banfield J.F."/>
        </authorList>
    </citation>
    <scope>NUCLEOTIDE SEQUENCE [LARGE SCALE GENOMIC DNA]</scope>
</reference>
<accession>A0A1F6WXE6</accession>
<gene>
    <name evidence="3" type="ORF">A3A05_01105</name>
</gene>
<sequence>MKQLDPKAVWLFFISSVLRLFWLLILFSIVGSVTLIDYLSKNLNKTGEISFTFLNWLWIIIPIFLIICFILAKLTYHYYRYEMSELVFKKEHGIIWKKYVSIPYDRIQNVDIYRGVLARLLGLSDLQIQTAGGITAGSYGAFSEGRLIGVSKEEAEKLRDELIQKARSSRTGQGL</sequence>
<evidence type="ECO:0000259" key="2">
    <source>
        <dbReference type="Pfam" id="PF03703"/>
    </source>
</evidence>
<proteinExistence type="predicted"/>